<reference evidence="3" key="1">
    <citation type="journal article" date="2014" name="Proc. Natl. Acad. Sci. U.S.A.">
        <title>Extensive sampling of basidiomycete genomes demonstrates inadequacy of the white-rot/brown-rot paradigm for wood decay fungi.</title>
        <authorList>
            <person name="Riley R."/>
            <person name="Salamov A.A."/>
            <person name="Brown D.W."/>
            <person name="Nagy L.G."/>
            <person name="Floudas D."/>
            <person name="Held B.W."/>
            <person name="Levasseur A."/>
            <person name="Lombard V."/>
            <person name="Morin E."/>
            <person name="Otillar R."/>
            <person name="Lindquist E.A."/>
            <person name="Sun H."/>
            <person name="LaButti K.M."/>
            <person name="Schmutz J."/>
            <person name="Jabbour D."/>
            <person name="Luo H."/>
            <person name="Baker S.E."/>
            <person name="Pisabarro A.G."/>
            <person name="Walton J.D."/>
            <person name="Blanchette R.A."/>
            <person name="Henrissat B."/>
            <person name="Martin F."/>
            <person name="Cullen D."/>
            <person name="Hibbett D.S."/>
            <person name="Grigoriev I.V."/>
        </authorList>
    </citation>
    <scope>NUCLEOTIDE SEQUENCE [LARGE SCALE GENOMIC DNA]</scope>
    <source>
        <strain evidence="3">PC15</strain>
    </source>
</reference>
<evidence type="ECO:0000313" key="2">
    <source>
        <dbReference type="EMBL" id="KDQ26515.1"/>
    </source>
</evidence>
<dbReference type="GO" id="GO:0008474">
    <property type="term" value="F:palmitoyl-(protein) hydrolase activity"/>
    <property type="evidence" value="ECO:0007669"/>
    <property type="project" value="TreeGrafter"/>
</dbReference>
<organism evidence="2 3">
    <name type="scientific">Pleurotus ostreatus (strain PC15)</name>
    <name type="common">Oyster mushroom</name>
    <dbReference type="NCBI Taxonomy" id="1137138"/>
    <lineage>
        <taxon>Eukaryota</taxon>
        <taxon>Fungi</taxon>
        <taxon>Dikarya</taxon>
        <taxon>Basidiomycota</taxon>
        <taxon>Agaricomycotina</taxon>
        <taxon>Agaricomycetes</taxon>
        <taxon>Agaricomycetidae</taxon>
        <taxon>Agaricales</taxon>
        <taxon>Pleurotineae</taxon>
        <taxon>Pleurotaceae</taxon>
        <taxon>Pleurotus</taxon>
    </lineage>
</organism>
<dbReference type="Pfam" id="PF12697">
    <property type="entry name" value="Abhydrolase_6"/>
    <property type="match status" value="1"/>
</dbReference>
<dbReference type="Gene3D" id="3.40.50.1820">
    <property type="entry name" value="alpha/beta hydrolase"/>
    <property type="match status" value="1"/>
</dbReference>
<dbReference type="PANTHER" id="PTHR12277">
    <property type="entry name" value="ALPHA/BETA HYDROLASE DOMAIN-CONTAINING PROTEIN"/>
    <property type="match status" value="1"/>
</dbReference>
<dbReference type="PANTHER" id="PTHR12277:SF64">
    <property type="entry name" value="SUPERFAMILY HYDROLASE, PUTATIVE (AFU_ORTHOLOGUE AFUA_3G01760)-RELATED"/>
    <property type="match status" value="1"/>
</dbReference>
<evidence type="ECO:0000259" key="1">
    <source>
        <dbReference type="Pfam" id="PF12697"/>
    </source>
</evidence>
<feature type="domain" description="AB hydrolase-1" evidence="1">
    <location>
        <begin position="181"/>
        <end position="354"/>
    </location>
</feature>
<sequence>MYFFAKFLASSLQRSRIVGRKNLMAFPLVPLRILRPSRHHPYPGAVSLAMMGPSSERPSVWLALSVLAGLPLALWAYKCLMLVIFQRKIIYMGYAPIGARDEDLADVPKDQLKGLVCEEINVASGRTGSLSGIVVRSKTDSNPKVAVIYFQGNAGNPLHRLPVFQTLLSSPSPTRVPLDIISVAPRSYWKSTPRRPTHAGILSDYRHVLDYALTRYPSIPIILYGHSLGGAIAVCLTSQLSDSKNPKHGSIPCYSDPRYQQIKGLILENPFTSVPDMVQALYPERWVPYRYLAPLVFDKWDAHSAMTRASNRQPGAPETVLDRLRRDSLILVSEKDEVVPPEMGLRLAAAAAARNPADQSNAPKSKILEGALHENAWQTRTWRIEITRYINEISRTW</sequence>
<dbReference type="AlphaFoldDB" id="A0A067NHR2"/>
<accession>A0A067NHR2</accession>
<dbReference type="STRING" id="1137138.A0A067NHR2"/>
<dbReference type="InParanoid" id="A0A067NHR2"/>
<dbReference type="HOGENOM" id="CLU_043841_1_0_1"/>
<dbReference type="InterPro" id="IPR029058">
    <property type="entry name" value="AB_hydrolase_fold"/>
</dbReference>
<dbReference type="SUPFAM" id="SSF53474">
    <property type="entry name" value="alpha/beta-Hydrolases"/>
    <property type="match status" value="1"/>
</dbReference>
<evidence type="ECO:0000313" key="3">
    <source>
        <dbReference type="Proteomes" id="UP000027073"/>
    </source>
</evidence>
<dbReference type="GO" id="GO:0016020">
    <property type="term" value="C:membrane"/>
    <property type="evidence" value="ECO:0007669"/>
    <property type="project" value="TreeGrafter"/>
</dbReference>
<name>A0A067NHR2_PLEO1</name>
<dbReference type="InterPro" id="IPR000073">
    <property type="entry name" value="AB_hydrolase_1"/>
</dbReference>
<dbReference type="EMBL" id="KL198009">
    <property type="protein sequence ID" value="KDQ26515.1"/>
    <property type="molecule type" value="Genomic_DNA"/>
</dbReference>
<proteinExistence type="predicted"/>
<gene>
    <name evidence="2" type="ORF">PLEOSDRAFT_159568</name>
</gene>
<dbReference type="Proteomes" id="UP000027073">
    <property type="component" value="Unassembled WGS sequence"/>
</dbReference>
<dbReference type="OrthoDB" id="10249433at2759"/>
<protein>
    <recommendedName>
        <fullName evidence="1">AB hydrolase-1 domain-containing protein</fullName>
    </recommendedName>
</protein>
<dbReference type="VEuPathDB" id="FungiDB:PLEOSDRAFT_159568"/>